<feature type="domain" description="FAD-binding 8" evidence="8">
    <location>
        <begin position="401"/>
        <end position="467"/>
    </location>
</feature>
<comment type="caution">
    <text evidence="10">The sequence shown here is derived from an EMBL/GenBank/DDBJ whole genome shotgun (WGS) entry which is preliminary data.</text>
</comment>
<evidence type="ECO:0008006" key="12">
    <source>
        <dbReference type="Google" id="ProtNLM"/>
    </source>
</evidence>
<organism evidence="10 11">
    <name type="scientific">Cyclotella atomus</name>
    <dbReference type="NCBI Taxonomy" id="382360"/>
    <lineage>
        <taxon>Eukaryota</taxon>
        <taxon>Sar</taxon>
        <taxon>Stramenopiles</taxon>
        <taxon>Ochrophyta</taxon>
        <taxon>Bacillariophyta</taxon>
        <taxon>Coscinodiscophyceae</taxon>
        <taxon>Thalassiosirophycidae</taxon>
        <taxon>Stephanodiscales</taxon>
        <taxon>Stephanodiscaceae</taxon>
        <taxon>Cyclotella</taxon>
    </lineage>
</organism>
<sequence length="762" mass="85890">MFMSLPGSTASNRLKWLSNAIAMASVSVAMINILVYFVWGASSEGHEHYYKVSESTYFGQIDYKGWMPLHTLTIPLLGSAAAANLLLVNCDNVSVYRCGGFGMPTAVSAAYHRMLHFTDRVLHSLRLRMDQYDLISFLFVLLPLSSYLYCDIARHMQPDMSIDNKVKEISKAFGMVSMMSMSVFFLIPVTRHGILTRSLPPEKSVRVHIWSGSIAIVAAVIHGVAFIYRWAYLKNSEKNLVMEELFPEMECWTSYEHYNSDDCQSVFVNLAGLLASICIVVLGLFSLKWIRRWRYSLFYRVHILLGPLALLFMIMHVERMVLYLSPSILYYTASNVPVWIHYLLWHWRSGSVALTSVADLSSCGPFSRGLFALTFSMDTVTIEAFRPGMTVKLSLPGESGISHPFTVNLLQSSTRTTEGLIIFRATGKFTKSLANRLLSECHQVEQIEDAAQQPSNMTVFMDGFYGYQTGLHDVRCHQSVLIVAGGVGITPYLSLLLELLREHTQTDVHLHWICRDEKLVQFVNDRFLSQLEFTDRSHAGVYSITLHCTSHDPVQSSSIQTSTLSNRGQPFSAYSTIHYQPSIKHNISKAVVFSSLAFSGLFIIWIFYVRVKDELALHTQLYGILVLVPSSFLIGSITLTVTHKIENTISFWRYSRVDTMDRAEVSKSVGSSFSLSEFKRIESEPSEGRSAVNDNPVRVKRSSLEGRPEAHSIVTEFLEKTAEGRKCAVFVCGPATLVEDIKGAVAEQNVMYMPVYERTFEL</sequence>
<gene>
    <name evidence="10" type="ORF">ACHAWO_001737</name>
</gene>
<protein>
    <recommendedName>
        <fullName evidence="12">FAD-binding FR-type domain-containing protein</fullName>
    </recommendedName>
</protein>
<dbReference type="Pfam" id="PF08030">
    <property type="entry name" value="NAD_binding_6"/>
    <property type="match status" value="1"/>
</dbReference>
<evidence type="ECO:0000313" key="10">
    <source>
        <dbReference type="EMBL" id="KAL3776553.1"/>
    </source>
</evidence>
<dbReference type="Gene3D" id="3.40.50.80">
    <property type="entry name" value="Nucleotide-binding domain of ferredoxin-NADP reductase (FNR) module"/>
    <property type="match status" value="2"/>
</dbReference>
<dbReference type="Proteomes" id="UP001530400">
    <property type="component" value="Unassembled WGS sequence"/>
</dbReference>
<evidence type="ECO:0000259" key="8">
    <source>
        <dbReference type="Pfam" id="PF08022"/>
    </source>
</evidence>
<evidence type="ECO:0000256" key="6">
    <source>
        <dbReference type="SAM" id="Phobius"/>
    </source>
</evidence>
<dbReference type="AlphaFoldDB" id="A0ABD3NKX0"/>
<dbReference type="SFLD" id="SFLDG01168">
    <property type="entry name" value="Ferric_reductase_subgroup_(FRE"/>
    <property type="match status" value="1"/>
</dbReference>
<feature type="domain" description="Ferric oxidoreductase" evidence="7">
    <location>
        <begin position="173"/>
        <end position="312"/>
    </location>
</feature>
<dbReference type="InterPro" id="IPR013130">
    <property type="entry name" value="Fe3_Rdtase_TM_dom"/>
</dbReference>
<keyword evidence="2 6" id="KW-0812">Transmembrane</keyword>
<dbReference type="PRINTS" id="PR00466">
    <property type="entry name" value="GP91PHOX"/>
</dbReference>
<dbReference type="PANTHER" id="PTHR11972:SF193">
    <property type="entry name" value="FAD-BINDING FR-TYPE DOMAIN-CONTAINING PROTEIN"/>
    <property type="match status" value="1"/>
</dbReference>
<feature type="transmembrane region" description="Helical" evidence="6">
    <location>
        <begin position="20"/>
        <end position="39"/>
    </location>
</feature>
<keyword evidence="3 6" id="KW-1133">Transmembrane helix</keyword>
<evidence type="ECO:0000256" key="3">
    <source>
        <dbReference type="ARBA" id="ARBA00022989"/>
    </source>
</evidence>
<feature type="transmembrane region" description="Helical" evidence="6">
    <location>
        <begin position="590"/>
        <end position="609"/>
    </location>
</feature>
<dbReference type="InterPro" id="IPR039261">
    <property type="entry name" value="FNR_nucleotide-bd"/>
</dbReference>
<keyword evidence="5 6" id="KW-0472">Membrane</keyword>
<evidence type="ECO:0000259" key="9">
    <source>
        <dbReference type="Pfam" id="PF08030"/>
    </source>
</evidence>
<dbReference type="GO" id="GO:0016491">
    <property type="term" value="F:oxidoreductase activity"/>
    <property type="evidence" value="ECO:0007669"/>
    <property type="project" value="UniProtKB-KW"/>
</dbReference>
<proteinExistence type="predicted"/>
<evidence type="ECO:0000313" key="11">
    <source>
        <dbReference type="Proteomes" id="UP001530400"/>
    </source>
</evidence>
<feature type="transmembrane region" description="Helical" evidence="6">
    <location>
        <begin position="266"/>
        <end position="285"/>
    </location>
</feature>
<feature type="transmembrane region" description="Helical" evidence="6">
    <location>
        <begin position="209"/>
        <end position="231"/>
    </location>
</feature>
<feature type="transmembrane region" description="Helical" evidence="6">
    <location>
        <begin position="169"/>
        <end position="189"/>
    </location>
</feature>
<feature type="transmembrane region" description="Helical" evidence="6">
    <location>
        <begin position="328"/>
        <end position="345"/>
    </location>
</feature>
<feature type="transmembrane region" description="Helical" evidence="6">
    <location>
        <begin position="297"/>
        <end position="316"/>
    </location>
</feature>
<comment type="subcellular location">
    <subcellularLocation>
        <location evidence="1">Membrane</location>
        <topology evidence="1">Multi-pass membrane protein</topology>
    </subcellularLocation>
</comment>
<dbReference type="SUPFAM" id="SSF52343">
    <property type="entry name" value="Ferredoxin reductase-like, C-terminal NADP-linked domain"/>
    <property type="match status" value="1"/>
</dbReference>
<feature type="transmembrane region" description="Helical" evidence="6">
    <location>
        <begin position="94"/>
        <end position="111"/>
    </location>
</feature>
<dbReference type="InterPro" id="IPR013112">
    <property type="entry name" value="FAD-bd_8"/>
</dbReference>
<dbReference type="EMBL" id="JALLPJ020001094">
    <property type="protein sequence ID" value="KAL3776553.1"/>
    <property type="molecule type" value="Genomic_DNA"/>
</dbReference>
<feature type="transmembrane region" description="Helical" evidence="6">
    <location>
        <begin position="132"/>
        <end position="149"/>
    </location>
</feature>
<evidence type="ECO:0000256" key="1">
    <source>
        <dbReference type="ARBA" id="ARBA00004141"/>
    </source>
</evidence>
<dbReference type="Pfam" id="PF08022">
    <property type="entry name" value="FAD_binding_8"/>
    <property type="match status" value="1"/>
</dbReference>
<evidence type="ECO:0000256" key="2">
    <source>
        <dbReference type="ARBA" id="ARBA00022692"/>
    </source>
</evidence>
<evidence type="ECO:0000256" key="4">
    <source>
        <dbReference type="ARBA" id="ARBA00023002"/>
    </source>
</evidence>
<feature type="domain" description="Ferric reductase NAD binding" evidence="9">
    <location>
        <begin position="478"/>
        <end position="745"/>
    </location>
</feature>
<dbReference type="InterPro" id="IPR050369">
    <property type="entry name" value="RBOH/FRE"/>
</dbReference>
<dbReference type="Pfam" id="PF01794">
    <property type="entry name" value="Ferric_reduct"/>
    <property type="match status" value="1"/>
</dbReference>
<dbReference type="GO" id="GO:0016020">
    <property type="term" value="C:membrane"/>
    <property type="evidence" value="ECO:0007669"/>
    <property type="project" value="UniProtKB-SubCell"/>
</dbReference>
<evidence type="ECO:0000256" key="5">
    <source>
        <dbReference type="ARBA" id="ARBA00023136"/>
    </source>
</evidence>
<accession>A0ABD3NKX0</accession>
<dbReference type="PANTHER" id="PTHR11972">
    <property type="entry name" value="NADPH OXIDASE"/>
    <property type="match status" value="1"/>
</dbReference>
<keyword evidence="4" id="KW-0560">Oxidoreductase</keyword>
<dbReference type="InterPro" id="IPR000778">
    <property type="entry name" value="Cyt_b245_heavy_chain"/>
</dbReference>
<name>A0ABD3NKX0_9STRA</name>
<feature type="transmembrane region" description="Helical" evidence="6">
    <location>
        <begin position="621"/>
        <end position="641"/>
    </location>
</feature>
<reference evidence="10 11" key="1">
    <citation type="submission" date="2024-10" db="EMBL/GenBank/DDBJ databases">
        <title>Updated reference genomes for cyclostephanoid diatoms.</title>
        <authorList>
            <person name="Roberts W.R."/>
            <person name="Alverson A.J."/>
        </authorList>
    </citation>
    <scope>NUCLEOTIDE SEQUENCE [LARGE SCALE GENOMIC DNA]</scope>
    <source>
        <strain evidence="10 11">AJA010-31</strain>
    </source>
</reference>
<feature type="transmembrane region" description="Helical" evidence="6">
    <location>
        <begin position="69"/>
        <end position="88"/>
    </location>
</feature>
<dbReference type="SFLD" id="SFLDS00052">
    <property type="entry name" value="Ferric_Reductase_Domain"/>
    <property type="match status" value="1"/>
</dbReference>
<keyword evidence="11" id="KW-1185">Reference proteome</keyword>
<evidence type="ECO:0000259" key="7">
    <source>
        <dbReference type="Pfam" id="PF01794"/>
    </source>
</evidence>
<dbReference type="InterPro" id="IPR013121">
    <property type="entry name" value="Fe_red_NAD-bd_6"/>
</dbReference>